<evidence type="ECO:0000313" key="4">
    <source>
        <dbReference type="Proteomes" id="UP000291892"/>
    </source>
</evidence>
<evidence type="ECO:0000313" key="5">
    <source>
        <dbReference type="Proteomes" id="UP000294215"/>
    </source>
</evidence>
<evidence type="ECO:0000313" key="3">
    <source>
        <dbReference type="EMBL" id="TBF18807.1"/>
    </source>
</evidence>
<dbReference type="PROSITE" id="PS50005">
    <property type="entry name" value="TPR"/>
    <property type="match status" value="1"/>
</dbReference>
<sequence length="212" mass="24019">MSIRKRKFFVKRGQGIVVGSFNGTKTAETNMEPGLKAALLDQISAVKKVKDFQVVLSAVEKAIKVIPDNIYLREYHLATLIGKLHDFEAGWIALGRFTRNAIERNSEDWLLAAMRQLFGSPYDYSCLPFAERFSMGKELSDRILTLCPQWDARSRALSYAAIAPYYHENGKSERAVELIEEALELVEGESLADDVKQEWLAQLLQALEKYKA</sequence>
<dbReference type="RefSeq" id="WP_051320196.1">
    <property type="nucleotide sequence ID" value="NZ_CP088108.1"/>
</dbReference>
<accession>A0AAE8QDD3</accession>
<dbReference type="InterPro" id="IPR011990">
    <property type="entry name" value="TPR-like_helical_dom_sf"/>
</dbReference>
<feature type="repeat" description="TPR" evidence="1">
    <location>
        <begin position="156"/>
        <end position="189"/>
    </location>
</feature>
<keyword evidence="1" id="KW-0802">TPR repeat</keyword>
<dbReference type="EMBL" id="SIKX01000001">
    <property type="protein sequence ID" value="TBF18807.1"/>
    <property type="molecule type" value="Genomic_DNA"/>
</dbReference>
<organism evidence="3 4">
    <name type="scientific">Rhizobium ruizarguesonis</name>
    <dbReference type="NCBI Taxonomy" id="2081791"/>
    <lineage>
        <taxon>Bacteria</taxon>
        <taxon>Pseudomonadati</taxon>
        <taxon>Pseudomonadota</taxon>
        <taxon>Alphaproteobacteria</taxon>
        <taxon>Hyphomicrobiales</taxon>
        <taxon>Rhizobiaceae</taxon>
        <taxon>Rhizobium/Agrobacterium group</taxon>
        <taxon>Rhizobium</taxon>
    </lineage>
</organism>
<evidence type="ECO:0000256" key="1">
    <source>
        <dbReference type="PROSITE-ProRule" id="PRU00339"/>
    </source>
</evidence>
<dbReference type="Proteomes" id="UP000291892">
    <property type="component" value="Unassembled WGS sequence"/>
</dbReference>
<dbReference type="Proteomes" id="UP000294215">
    <property type="component" value="Unassembled WGS sequence"/>
</dbReference>
<comment type="caution">
    <text evidence="3">The sequence shown here is derived from an EMBL/GenBank/DDBJ whole genome shotgun (WGS) entry which is preliminary data.</text>
</comment>
<reference evidence="4 5" key="1">
    <citation type="submission" date="2019-02" db="EMBL/GenBank/DDBJ databases">
        <title>The genomic architecture of introgression among sibling species of bacteria.</title>
        <authorList>
            <person name="Cavassim M.I.A."/>
            <person name="Moeskjaer S."/>
            <person name="Moslemi C."/>
            <person name="Fields B."/>
            <person name="Bachmann A."/>
            <person name="Vilhjalmsson B."/>
            <person name="Schierup M.H."/>
            <person name="Young J.P.W."/>
            <person name="Andersen S.U."/>
        </authorList>
    </citation>
    <scope>NUCLEOTIDE SEQUENCE [LARGE SCALE GENOMIC DNA]</scope>
    <source>
        <strain evidence="3 4">SM42</strain>
        <strain evidence="2 5">SM92</strain>
    </source>
</reference>
<dbReference type="EMBL" id="SIMR01000007">
    <property type="protein sequence ID" value="TBC02266.1"/>
    <property type="molecule type" value="Genomic_DNA"/>
</dbReference>
<dbReference type="Gene3D" id="1.25.40.10">
    <property type="entry name" value="Tetratricopeptide repeat domain"/>
    <property type="match status" value="1"/>
</dbReference>
<dbReference type="AlphaFoldDB" id="A0AAE8QDD3"/>
<protein>
    <recommendedName>
        <fullName evidence="6">Tetratricopeptide repeat protein</fullName>
    </recommendedName>
</protein>
<dbReference type="InterPro" id="IPR019734">
    <property type="entry name" value="TPR_rpt"/>
</dbReference>
<gene>
    <name evidence="3" type="ORF">ELG94_10910</name>
    <name evidence="2" type="ORF">ELH40_37380</name>
</gene>
<proteinExistence type="predicted"/>
<evidence type="ECO:0000313" key="2">
    <source>
        <dbReference type="EMBL" id="TBC02266.1"/>
    </source>
</evidence>
<evidence type="ECO:0008006" key="6">
    <source>
        <dbReference type="Google" id="ProtNLM"/>
    </source>
</evidence>
<name>A0AAE8QDD3_9HYPH</name>